<name>A0A4Y9QS81_9BACT</name>
<dbReference type="RefSeq" id="WP_135073874.1">
    <property type="nucleotide sequence ID" value="NZ_SPSB01000003.1"/>
</dbReference>
<reference evidence="1 2" key="1">
    <citation type="submission" date="2019-03" db="EMBL/GenBank/DDBJ databases">
        <title>Algoriphagus sp. nov, a new strain isolated from root system soil of mangrove plant Kandelia.</title>
        <authorList>
            <person name="Yin Q."/>
            <person name="Wang K."/>
            <person name="Song Z."/>
        </authorList>
    </citation>
    <scope>NUCLEOTIDE SEQUENCE [LARGE SCALE GENOMIC DNA]</scope>
    <source>
        <strain evidence="1 2">XY-J91</strain>
    </source>
</reference>
<dbReference type="Proteomes" id="UP000297647">
    <property type="component" value="Unassembled WGS sequence"/>
</dbReference>
<evidence type="ECO:0000313" key="2">
    <source>
        <dbReference type="Proteomes" id="UP000297647"/>
    </source>
</evidence>
<keyword evidence="2" id="KW-1185">Reference proteome</keyword>
<dbReference type="AlphaFoldDB" id="A0A4Y9QS81"/>
<organism evidence="1 2">
    <name type="scientific">Algoriphagus kandeliae</name>
    <dbReference type="NCBI Taxonomy" id="2562278"/>
    <lineage>
        <taxon>Bacteria</taxon>
        <taxon>Pseudomonadati</taxon>
        <taxon>Bacteroidota</taxon>
        <taxon>Cytophagia</taxon>
        <taxon>Cytophagales</taxon>
        <taxon>Cyclobacteriaceae</taxon>
        <taxon>Algoriphagus</taxon>
    </lineage>
</organism>
<protein>
    <submittedName>
        <fullName evidence="1">Uncharacterized protein</fullName>
    </submittedName>
</protein>
<comment type="caution">
    <text evidence="1">The sequence shown here is derived from an EMBL/GenBank/DDBJ whole genome shotgun (WGS) entry which is preliminary data.</text>
</comment>
<dbReference type="EMBL" id="SPSB01000003">
    <property type="protein sequence ID" value="TFV94492.1"/>
    <property type="molecule type" value="Genomic_DNA"/>
</dbReference>
<gene>
    <name evidence="1" type="ORF">E4S40_10750</name>
</gene>
<sequence length="80" mass="9556">MPVIPNTPEMLEKVKKNFWPNFQKIEYDIFIGMKKIVITESQERKLERRNMNDEVLNKTASSNPNKFNLFEIRKNEQNGI</sequence>
<accession>A0A4Y9QS81</accession>
<evidence type="ECO:0000313" key="1">
    <source>
        <dbReference type="EMBL" id="TFV94492.1"/>
    </source>
</evidence>
<proteinExistence type="predicted"/>